<dbReference type="GO" id="GO:0000398">
    <property type="term" value="P:mRNA splicing, via spliceosome"/>
    <property type="evidence" value="ECO:0007669"/>
    <property type="project" value="InterPro"/>
</dbReference>
<dbReference type="GO" id="GO:0071014">
    <property type="term" value="C:post-mRNA release spliceosomal complex"/>
    <property type="evidence" value="ECO:0007669"/>
    <property type="project" value="TreeGrafter"/>
</dbReference>
<accession>A0AAD9VDA5</accession>
<dbReference type="GO" id="GO:0005684">
    <property type="term" value="C:U2-type spliceosomal complex"/>
    <property type="evidence" value="ECO:0007669"/>
    <property type="project" value="TreeGrafter"/>
</dbReference>
<feature type="compositionally biased region" description="Low complexity" evidence="2">
    <location>
        <begin position="328"/>
        <end position="337"/>
    </location>
</feature>
<comment type="similarity">
    <text evidence="1">Belongs to the CWC16 family.</text>
</comment>
<dbReference type="PANTHER" id="PTHR12111">
    <property type="entry name" value="SPLICING FACTOR YJU2"/>
    <property type="match status" value="1"/>
</dbReference>
<organism evidence="3 4">
    <name type="scientific">Acropora cervicornis</name>
    <name type="common">Staghorn coral</name>
    <dbReference type="NCBI Taxonomy" id="6130"/>
    <lineage>
        <taxon>Eukaryota</taxon>
        <taxon>Metazoa</taxon>
        <taxon>Cnidaria</taxon>
        <taxon>Anthozoa</taxon>
        <taxon>Hexacorallia</taxon>
        <taxon>Scleractinia</taxon>
        <taxon>Astrocoeniina</taxon>
        <taxon>Acroporidae</taxon>
        <taxon>Acropora</taxon>
    </lineage>
</organism>
<proteinExistence type="inferred from homology"/>
<reference evidence="3" key="1">
    <citation type="journal article" date="2023" name="G3 (Bethesda)">
        <title>Whole genome assembly and annotation of the endangered Caribbean coral Acropora cervicornis.</title>
        <authorList>
            <person name="Selwyn J.D."/>
            <person name="Vollmer S.V."/>
        </authorList>
    </citation>
    <scope>NUCLEOTIDE SEQUENCE</scope>
    <source>
        <strain evidence="3">K2</strain>
    </source>
</reference>
<sequence length="473" mass="54431">MKIWPHFMPTYIAFLLNWYNAIVRMGERKGVNKYYPPDWTPEQGSLDRYHGQHPLRERARKLNQGILIIRFEMPYNIWCGGCGNHIGMGVRYNAEKKRVGNYYTTPIYRFRMKCHLCDNHFEIETDPKNCDYVIVSGARRKEERWDPSATETVELTDREDAKKMATDPMYKLEHGVKDQQKSKAVQPTLDQLQEVQSVWKDDYAANQLLRKKFREQKHELKAQEMIDNELKERGALDITLVPERLEDIERAKKIRYIGEGFDEHRRKRRFEVNSRPMFDLKEKSGERRGKIQQLLGKRKKIQMISFASPSKSIEDSLKLGIKLRRNRSVNSSGSNRYSNKDLASEDPTNEDPVDCERTFSGIGDTPADPVLTNVDNSGTDGGFPDTSHPVPGAFFPRPMKSKECNTTEPPIRVGNEMTSVPLTHRELDDSTPSLMNTNGFSKTKSDVLMVKNSRLDSLVSCDYSDSSDGSGDF</sequence>
<dbReference type="EMBL" id="JARQWQ010000009">
    <property type="protein sequence ID" value="KAK2569705.1"/>
    <property type="molecule type" value="Genomic_DNA"/>
</dbReference>
<evidence type="ECO:0000313" key="3">
    <source>
        <dbReference type="EMBL" id="KAK2569705.1"/>
    </source>
</evidence>
<gene>
    <name evidence="3" type="ORF">P5673_005540</name>
</gene>
<dbReference type="PANTHER" id="PTHR12111:SF2">
    <property type="entry name" value="SPLICING FACTOR YJU2B-RELATED"/>
    <property type="match status" value="1"/>
</dbReference>
<dbReference type="AlphaFoldDB" id="A0AAD9VDA5"/>
<reference evidence="3" key="2">
    <citation type="journal article" date="2023" name="Science">
        <title>Genomic signatures of disease resistance in endangered staghorn corals.</title>
        <authorList>
            <person name="Vollmer S.V."/>
            <person name="Selwyn J.D."/>
            <person name="Despard B.A."/>
            <person name="Roesel C.L."/>
        </authorList>
    </citation>
    <scope>NUCLEOTIDE SEQUENCE</scope>
    <source>
        <strain evidence="3">K2</strain>
    </source>
</reference>
<dbReference type="Proteomes" id="UP001249851">
    <property type="component" value="Unassembled WGS sequence"/>
</dbReference>
<feature type="region of interest" description="Disordered" evidence="2">
    <location>
        <begin position="328"/>
        <end position="354"/>
    </location>
</feature>
<protein>
    <submittedName>
        <fullName evidence="3">Splicing factor YJU2B</fullName>
    </submittedName>
</protein>
<keyword evidence="4" id="KW-1185">Reference proteome</keyword>
<evidence type="ECO:0000256" key="2">
    <source>
        <dbReference type="SAM" id="MobiDB-lite"/>
    </source>
</evidence>
<name>A0AAD9VDA5_ACRCE</name>
<evidence type="ECO:0000256" key="1">
    <source>
        <dbReference type="ARBA" id="ARBA00005595"/>
    </source>
</evidence>
<evidence type="ECO:0000313" key="4">
    <source>
        <dbReference type="Proteomes" id="UP001249851"/>
    </source>
</evidence>
<feature type="region of interest" description="Disordered" evidence="2">
    <location>
        <begin position="395"/>
        <end position="414"/>
    </location>
</feature>
<dbReference type="Pfam" id="PF04502">
    <property type="entry name" value="Saf4_Yju2"/>
    <property type="match status" value="1"/>
</dbReference>
<comment type="caution">
    <text evidence="3">The sequence shown here is derived from an EMBL/GenBank/DDBJ whole genome shotgun (WGS) entry which is preliminary data.</text>
</comment>
<dbReference type="InterPro" id="IPR007590">
    <property type="entry name" value="Saf4/Yju2"/>
</dbReference>